<dbReference type="EMBL" id="BLLF01006962">
    <property type="protein sequence ID" value="GFH32677.1"/>
    <property type="molecule type" value="Genomic_DNA"/>
</dbReference>
<sequence length="92" mass="10004">MRKRANDPLLAFWRAYGMLMEGSTAEALRELATVSQVESLELAAAAAMVQAHESAKVVDQDAVMELSTKLEVEESSASDATLLHLAHLYRSA</sequence>
<dbReference type="GO" id="GO:0035721">
    <property type="term" value="P:intraciliary retrograde transport"/>
    <property type="evidence" value="ECO:0007669"/>
    <property type="project" value="TreeGrafter"/>
</dbReference>
<keyword evidence="2" id="KW-0966">Cell projection</keyword>
<proteinExistence type="predicted"/>
<name>A0A6A0ALI8_HAELA</name>
<feature type="domain" description="Tetratricopeptide repeat protein 21A/21B N-terminal ARM repeat" evidence="1">
    <location>
        <begin position="2"/>
        <end position="89"/>
    </location>
</feature>
<evidence type="ECO:0000313" key="3">
    <source>
        <dbReference type="Proteomes" id="UP000485058"/>
    </source>
</evidence>
<comment type="caution">
    <text evidence="2">The sequence shown here is derived from an EMBL/GenBank/DDBJ whole genome shotgun (WGS) entry which is preliminary data.</text>
</comment>
<dbReference type="AlphaFoldDB" id="A0A6A0ALI8"/>
<keyword evidence="3" id="KW-1185">Reference proteome</keyword>
<gene>
    <name evidence="2" type="ORF">HaLaN_31933</name>
</gene>
<keyword evidence="2" id="KW-0282">Flagellum</keyword>
<feature type="non-terminal residue" evidence="2">
    <location>
        <position position="1"/>
    </location>
</feature>
<dbReference type="InterPro" id="IPR040364">
    <property type="entry name" value="TTC21A/TTC21B"/>
</dbReference>
<dbReference type="GO" id="GO:0030991">
    <property type="term" value="C:intraciliary transport particle A"/>
    <property type="evidence" value="ECO:0007669"/>
    <property type="project" value="TreeGrafter"/>
</dbReference>
<dbReference type="GO" id="GO:0061512">
    <property type="term" value="P:protein localization to cilium"/>
    <property type="evidence" value="ECO:0007669"/>
    <property type="project" value="TreeGrafter"/>
</dbReference>
<protein>
    <submittedName>
        <fullName evidence="2">Intraflagellar transport protein 139</fullName>
    </submittedName>
</protein>
<feature type="non-terminal residue" evidence="2">
    <location>
        <position position="92"/>
    </location>
</feature>
<evidence type="ECO:0000259" key="1">
    <source>
        <dbReference type="Pfam" id="PF25062"/>
    </source>
</evidence>
<dbReference type="PANTHER" id="PTHR14699">
    <property type="entry name" value="STI2 PROTEIN-RELATED"/>
    <property type="match status" value="1"/>
</dbReference>
<organism evidence="2 3">
    <name type="scientific">Haematococcus lacustris</name>
    <name type="common">Green alga</name>
    <name type="synonym">Haematococcus pluvialis</name>
    <dbReference type="NCBI Taxonomy" id="44745"/>
    <lineage>
        <taxon>Eukaryota</taxon>
        <taxon>Viridiplantae</taxon>
        <taxon>Chlorophyta</taxon>
        <taxon>core chlorophytes</taxon>
        <taxon>Chlorophyceae</taxon>
        <taxon>CS clade</taxon>
        <taxon>Chlamydomonadales</taxon>
        <taxon>Haematococcaceae</taxon>
        <taxon>Haematococcus</taxon>
    </lineage>
</organism>
<dbReference type="Proteomes" id="UP000485058">
    <property type="component" value="Unassembled WGS sequence"/>
</dbReference>
<accession>A0A6A0ALI8</accession>
<evidence type="ECO:0000313" key="2">
    <source>
        <dbReference type="EMBL" id="GFH32677.1"/>
    </source>
</evidence>
<dbReference type="GO" id="GO:0005929">
    <property type="term" value="C:cilium"/>
    <property type="evidence" value="ECO:0007669"/>
    <property type="project" value="GOC"/>
</dbReference>
<keyword evidence="2" id="KW-0969">Cilium</keyword>
<dbReference type="PANTHER" id="PTHR14699:SF0">
    <property type="entry name" value="TETRATRICOPEPTIDE REPEAT PROTEIN 21 HOMOLOG"/>
    <property type="match status" value="1"/>
</dbReference>
<dbReference type="Pfam" id="PF25062">
    <property type="entry name" value="ARM_TT21_N"/>
    <property type="match status" value="1"/>
</dbReference>
<dbReference type="InterPro" id="IPR056833">
    <property type="entry name" value="ARM_TT21_N"/>
</dbReference>
<reference evidence="2 3" key="1">
    <citation type="submission" date="2020-02" db="EMBL/GenBank/DDBJ databases">
        <title>Draft genome sequence of Haematococcus lacustris strain NIES-144.</title>
        <authorList>
            <person name="Morimoto D."/>
            <person name="Nakagawa S."/>
            <person name="Yoshida T."/>
            <person name="Sawayama S."/>
        </authorList>
    </citation>
    <scope>NUCLEOTIDE SEQUENCE [LARGE SCALE GENOMIC DNA]</scope>
    <source>
        <strain evidence="2 3">NIES-144</strain>
    </source>
</reference>